<dbReference type="HAMAP" id="MF_00244">
    <property type="entry name" value="NaMN_adenylyltr"/>
    <property type="match status" value="1"/>
</dbReference>
<dbReference type="InterPro" id="IPR014729">
    <property type="entry name" value="Rossmann-like_a/b/a_fold"/>
</dbReference>
<dbReference type="PANTHER" id="PTHR39321">
    <property type="entry name" value="NICOTINATE-NUCLEOTIDE ADENYLYLTRANSFERASE-RELATED"/>
    <property type="match status" value="1"/>
</dbReference>
<protein>
    <recommendedName>
        <fullName evidence="10">Probable nicotinate-nucleotide adenylyltransferase</fullName>
        <ecNumber evidence="10">2.7.7.18</ecNumber>
    </recommendedName>
    <alternativeName>
        <fullName evidence="10">Deamido-NAD(+) diphosphorylase</fullName>
    </alternativeName>
    <alternativeName>
        <fullName evidence="10">Deamido-NAD(+) pyrophosphorylase</fullName>
    </alternativeName>
    <alternativeName>
        <fullName evidence="10">Nicotinate mononucleotide adenylyltransferase</fullName>
        <shortName evidence="10">NaMN adenylyltransferase</shortName>
    </alternativeName>
</protein>
<evidence type="ECO:0000256" key="1">
    <source>
        <dbReference type="ARBA" id="ARBA00002324"/>
    </source>
</evidence>
<evidence type="ECO:0000256" key="3">
    <source>
        <dbReference type="ARBA" id="ARBA00022642"/>
    </source>
</evidence>
<evidence type="ECO:0000256" key="7">
    <source>
        <dbReference type="ARBA" id="ARBA00022840"/>
    </source>
</evidence>
<organism evidence="12 13">
    <name type="scientific">Desulfuribacillus alkaliarsenatis</name>
    <dbReference type="NCBI Taxonomy" id="766136"/>
    <lineage>
        <taxon>Bacteria</taxon>
        <taxon>Bacillati</taxon>
        <taxon>Bacillota</taxon>
        <taxon>Desulfuribacillia</taxon>
        <taxon>Desulfuribacillales</taxon>
        <taxon>Desulfuribacillaceae</taxon>
        <taxon>Desulfuribacillus</taxon>
    </lineage>
</organism>
<dbReference type="NCBIfam" id="TIGR00125">
    <property type="entry name" value="cyt_tran_rel"/>
    <property type="match status" value="1"/>
</dbReference>
<keyword evidence="4 10" id="KW-0808">Transferase</keyword>
<dbReference type="Gene3D" id="3.40.50.620">
    <property type="entry name" value="HUPs"/>
    <property type="match status" value="1"/>
</dbReference>
<keyword evidence="3 10" id="KW-0662">Pyridine nucleotide biosynthesis</keyword>
<sequence>MRIGIYGGTFDPVHIGHLICADWIRNALKLDKILFVPAKTPPHKQGKSITDPRHRLNMLALSIKSNPYFEVSDIELVSQEPVSYTWYTIERIKQQNPDAKLFLLLGADTIYDLENWKYVDNIINNSQIVGFNRGGEISLKDAKCVKYKDSIVYVDTPIISLSSTTIRNRIANGESVNYIVTSEAWQYIKENRLYGHM</sequence>
<evidence type="ECO:0000256" key="8">
    <source>
        <dbReference type="ARBA" id="ARBA00023027"/>
    </source>
</evidence>
<dbReference type="OrthoDB" id="5295945at2"/>
<dbReference type="SUPFAM" id="SSF52374">
    <property type="entry name" value="Nucleotidylyl transferase"/>
    <property type="match status" value="1"/>
</dbReference>
<reference evidence="12 13" key="1">
    <citation type="submission" date="2016-09" db="EMBL/GenBank/DDBJ databases">
        <title>Draft genome sequence for the type strain of Desulfuribacillus alkaliarsenatis AHT28, an obligately anaerobic, sulfidogenic bacterium isolated from Russian soda lake sediments.</title>
        <authorList>
            <person name="Abin C.A."/>
            <person name="Hollibaugh J.T."/>
        </authorList>
    </citation>
    <scope>NUCLEOTIDE SEQUENCE [LARGE SCALE GENOMIC DNA]</scope>
    <source>
        <strain evidence="12 13">AHT28</strain>
    </source>
</reference>
<dbReference type="EMBL" id="MIJE01000032">
    <property type="protein sequence ID" value="OEF96257.1"/>
    <property type="molecule type" value="Genomic_DNA"/>
</dbReference>
<name>A0A1E5G097_9FIRM</name>
<evidence type="ECO:0000256" key="6">
    <source>
        <dbReference type="ARBA" id="ARBA00022741"/>
    </source>
</evidence>
<keyword evidence="6 10" id="KW-0547">Nucleotide-binding</keyword>
<evidence type="ECO:0000256" key="10">
    <source>
        <dbReference type="HAMAP-Rule" id="MF_00244"/>
    </source>
</evidence>
<dbReference type="RefSeq" id="WP_069643763.1">
    <property type="nucleotide sequence ID" value="NZ_MIJE01000032.1"/>
</dbReference>
<dbReference type="NCBIfam" id="TIGR00482">
    <property type="entry name" value="nicotinate (nicotinamide) nucleotide adenylyltransferase"/>
    <property type="match status" value="1"/>
</dbReference>
<comment type="caution">
    <text evidence="12">The sequence shown here is derived from an EMBL/GenBank/DDBJ whole genome shotgun (WGS) entry which is preliminary data.</text>
</comment>
<comment type="pathway">
    <text evidence="2 10">Cofactor biosynthesis; NAD(+) biosynthesis; deamido-NAD(+) from nicotinate D-ribonucleotide: step 1/1.</text>
</comment>
<keyword evidence="13" id="KW-1185">Reference proteome</keyword>
<dbReference type="CDD" id="cd02165">
    <property type="entry name" value="NMNAT"/>
    <property type="match status" value="1"/>
</dbReference>
<dbReference type="AlphaFoldDB" id="A0A1E5G097"/>
<comment type="catalytic activity">
    <reaction evidence="9 10">
        <text>nicotinate beta-D-ribonucleotide + ATP + H(+) = deamido-NAD(+) + diphosphate</text>
        <dbReference type="Rhea" id="RHEA:22860"/>
        <dbReference type="ChEBI" id="CHEBI:15378"/>
        <dbReference type="ChEBI" id="CHEBI:30616"/>
        <dbReference type="ChEBI" id="CHEBI:33019"/>
        <dbReference type="ChEBI" id="CHEBI:57502"/>
        <dbReference type="ChEBI" id="CHEBI:58437"/>
        <dbReference type="EC" id="2.7.7.18"/>
    </reaction>
</comment>
<evidence type="ECO:0000256" key="9">
    <source>
        <dbReference type="ARBA" id="ARBA00048721"/>
    </source>
</evidence>
<dbReference type="STRING" id="766136.BHF68_08830"/>
<keyword evidence="5 10" id="KW-0548">Nucleotidyltransferase</keyword>
<keyword evidence="8 10" id="KW-0520">NAD</keyword>
<comment type="similarity">
    <text evidence="10">Belongs to the NadD family.</text>
</comment>
<dbReference type="Pfam" id="PF01467">
    <property type="entry name" value="CTP_transf_like"/>
    <property type="match status" value="1"/>
</dbReference>
<evidence type="ECO:0000256" key="5">
    <source>
        <dbReference type="ARBA" id="ARBA00022695"/>
    </source>
</evidence>
<dbReference type="NCBIfam" id="NF000840">
    <property type="entry name" value="PRK00071.1-3"/>
    <property type="match status" value="1"/>
</dbReference>
<proteinExistence type="inferred from homology"/>
<evidence type="ECO:0000313" key="13">
    <source>
        <dbReference type="Proteomes" id="UP000094296"/>
    </source>
</evidence>
<evidence type="ECO:0000256" key="2">
    <source>
        <dbReference type="ARBA" id="ARBA00005019"/>
    </source>
</evidence>
<dbReference type="GO" id="GO:0005524">
    <property type="term" value="F:ATP binding"/>
    <property type="evidence" value="ECO:0007669"/>
    <property type="project" value="UniProtKB-KW"/>
</dbReference>
<evidence type="ECO:0000313" key="12">
    <source>
        <dbReference type="EMBL" id="OEF96257.1"/>
    </source>
</evidence>
<dbReference type="EC" id="2.7.7.18" evidence="10"/>
<accession>A0A1E5G097</accession>
<feature type="domain" description="Cytidyltransferase-like" evidence="11">
    <location>
        <begin position="5"/>
        <end position="169"/>
    </location>
</feature>
<comment type="function">
    <text evidence="1 10">Catalyzes the reversible adenylation of nicotinate mononucleotide (NaMN) to nicotinic acid adenine dinucleotide (NaAD).</text>
</comment>
<dbReference type="PANTHER" id="PTHR39321:SF3">
    <property type="entry name" value="PHOSPHOPANTETHEINE ADENYLYLTRANSFERASE"/>
    <property type="match status" value="1"/>
</dbReference>
<keyword evidence="7 10" id="KW-0067">ATP-binding</keyword>
<dbReference type="InterPro" id="IPR004821">
    <property type="entry name" value="Cyt_trans-like"/>
</dbReference>
<dbReference type="GO" id="GO:0004515">
    <property type="term" value="F:nicotinate-nucleotide adenylyltransferase activity"/>
    <property type="evidence" value="ECO:0007669"/>
    <property type="project" value="UniProtKB-UniRule"/>
</dbReference>
<dbReference type="UniPathway" id="UPA00253">
    <property type="reaction ID" value="UER00332"/>
</dbReference>
<evidence type="ECO:0000259" key="11">
    <source>
        <dbReference type="Pfam" id="PF01467"/>
    </source>
</evidence>
<dbReference type="GO" id="GO:0009435">
    <property type="term" value="P:NAD+ biosynthetic process"/>
    <property type="evidence" value="ECO:0007669"/>
    <property type="project" value="UniProtKB-UniRule"/>
</dbReference>
<dbReference type="Proteomes" id="UP000094296">
    <property type="component" value="Unassembled WGS sequence"/>
</dbReference>
<dbReference type="InterPro" id="IPR005248">
    <property type="entry name" value="NadD/NMNAT"/>
</dbReference>
<evidence type="ECO:0000256" key="4">
    <source>
        <dbReference type="ARBA" id="ARBA00022679"/>
    </source>
</evidence>
<gene>
    <name evidence="10" type="primary">nadD</name>
    <name evidence="12" type="ORF">BHF68_08830</name>
</gene>